<name>A0ABX6RCH5_PSEMX</name>
<protein>
    <submittedName>
        <fullName evidence="1">Uncharacterized protein</fullName>
    </submittedName>
</protein>
<evidence type="ECO:0000313" key="1">
    <source>
        <dbReference type="EMBL" id="QND80541.1"/>
    </source>
</evidence>
<dbReference type="EMBL" id="CP060028">
    <property type="protein sequence ID" value="QND80541.1"/>
    <property type="molecule type" value="Genomic_DNA"/>
</dbReference>
<sequence>MRDLRSSKFLPLLALMAITIIAGCGRGHEGAADTNKLLRCYPHGVAPGNFCRASMLQVVTARGLFEGRQVIVPGFAGDVEGDLYLFPNQEFYRSRDVSSSVRLLGSTKLLKDKINSNVIVFGAFTLEAPEPSTLMKPVGAISVIHARNGFNRIDAVP</sequence>
<accession>A0ABX6RCH5</accession>
<dbReference type="Proteomes" id="UP000515506">
    <property type="component" value="Chromosome"/>
</dbReference>
<gene>
    <name evidence="1" type="ORF">H4W19_01665</name>
</gene>
<reference evidence="1 2" key="1">
    <citation type="submission" date="2020-08" db="EMBL/GenBank/DDBJ databases">
        <title>Streptomycin resistant and MDR strain, P. mexicana.</title>
        <authorList>
            <person name="Ganesh-kumar S."/>
            <person name="Zhe T."/>
            <person name="Yu Z."/>
            <person name="Min Y."/>
        </authorList>
    </citation>
    <scope>NUCLEOTIDE SEQUENCE [LARGE SCALE GENOMIC DNA]</scope>
    <source>
        <strain evidence="1 2">GTZY</strain>
    </source>
</reference>
<dbReference type="PROSITE" id="PS51257">
    <property type="entry name" value="PROKAR_LIPOPROTEIN"/>
    <property type="match status" value="1"/>
</dbReference>
<keyword evidence="2" id="KW-1185">Reference proteome</keyword>
<organism evidence="1 2">
    <name type="scientific">Pseudoxanthomonas mexicana</name>
    <dbReference type="NCBI Taxonomy" id="128785"/>
    <lineage>
        <taxon>Bacteria</taxon>
        <taxon>Pseudomonadati</taxon>
        <taxon>Pseudomonadota</taxon>
        <taxon>Gammaproteobacteria</taxon>
        <taxon>Lysobacterales</taxon>
        <taxon>Lysobacteraceae</taxon>
        <taxon>Pseudoxanthomonas</taxon>
    </lineage>
</organism>
<proteinExistence type="predicted"/>
<dbReference type="RefSeq" id="WP_185895755.1">
    <property type="nucleotide sequence ID" value="NZ_CP060028.1"/>
</dbReference>
<evidence type="ECO:0000313" key="2">
    <source>
        <dbReference type="Proteomes" id="UP000515506"/>
    </source>
</evidence>